<organism evidence="3 4">
    <name type="scientific">Tumebacillus amylolyticus</name>
    <dbReference type="NCBI Taxonomy" id="2801339"/>
    <lineage>
        <taxon>Bacteria</taxon>
        <taxon>Bacillati</taxon>
        <taxon>Bacillota</taxon>
        <taxon>Bacilli</taxon>
        <taxon>Bacillales</taxon>
        <taxon>Alicyclobacillaceae</taxon>
        <taxon>Tumebacillus</taxon>
    </lineage>
</organism>
<keyword evidence="1" id="KW-0732">Signal</keyword>
<name>A0ABS1JFK4_9BACL</name>
<protein>
    <submittedName>
        <fullName evidence="3">Copper amine oxidase N-terminal domain-containing protein</fullName>
    </submittedName>
</protein>
<feature type="domain" description="Copper amine oxidase-like N-terminal" evidence="2">
    <location>
        <begin position="38"/>
        <end position="146"/>
    </location>
</feature>
<evidence type="ECO:0000313" key="4">
    <source>
        <dbReference type="Proteomes" id="UP000602284"/>
    </source>
</evidence>
<feature type="chain" id="PRO_5046266301" evidence="1">
    <location>
        <begin position="29"/>
        <end position="391"/>
    </location>
</feature>
<feature type="signal peptide" evidence="1">
    <location>
        <begin position="1"/>
        <end position="28"/>
    </location>
</feature>
<dbReference type="Proteomes" id="UP000602284">
    <property type="component" value="Unassembled WGS sequence"/>
</dbReference>
<accession>A0ABS1JFK4</accession>
<dbReference type="InterPro" id="IPR036582">
    <property type="entry name" value="Mao_N_sf"/>
</dbReference>
<dbReference type="Gene3D" id="3.30.457.10">
    <property type="entry name" value="Copper amine oxidase-like, N-terminal domain"/>
    <property type="match status" value="1"/>
</dbReference>
<dbReference type="RefSeq" id="WP_201638003.1">
    <property type="nucleotide sequence ID" value="NZ_JAEQNB010000008.1"/>
</dbReference>
<sequence length="391" mass="44131">MKKWMLPLTTLTATAVLLGVTPTTATLADTPQEIKVLMNNKVIAFPDAKPFVDENDRTMVPVRFVAESMGATVDWMPNTQFVVIKLPGKDIRMRVGETKASVNGASVMLDTKSVMTNDRTYVPLRFVSENLGADVKWDAPNNAVLITYKNPTNNGGGGGIPTPADPGYLIDAAAKGTDLWGRPVRTTNLPKNAADFPYILQDVPNEMYEMQYAKNVLEDRPFESTKQLSNEFKEVFRKEELDKWDALIRKFYGLVLNVDCHTITNDWENQIAEAHGGLKPFNLHGYVDWVKSNQIQIQGSVEPESTMTYSQNGMWYVRTKIKYQVLHYNEKKKVLYDALYNLPPCEMGVLYTGYVDVPIYVGLMDDKTPYTRFVDHNATLQEHSWIVPATN</sequence>
<evidence type="ECO:0000259" key="2">
    <source>
        <dbReference type="Pfam" id="PF07833"/>
    </source>
</evidence>
<proteinExistence type="predicted"/>
<dbReference type="EMBL" id="JAEQNB010000008">
    <property type="protein sequence ID" value="MBL0389000.1"/>
    <property type="molecule type" value="Genomic_DNA"/>
</dbReference>
<dbReference type="InterPro" id="IPR012854">
    <property type="entry name" value="Cu_amine_oxidase-like_N"/>
</dbReference>
<evidence type="ECO:0000313" key="3">
    <source>
        <dbReference type="EMBL" id="MBL0389000.1"/>
    </source>
</evidence>
<dbReference type="Pfam" id="PF07833">
    <property type="entry name" value="Cu_amine_oxidN1"/>
    <property type="match status" value="1"/>
</dbReference>
<gene>
    <name evidence="3" type="ORF">JJB07_20625</name>
</gene>
<comment type="caution">
    <text evidence="3">The sequence shown here is derived from an EMBL/GenBank/DDBJ whole genome shotgun (WGS) entry which is preliminary data.</text>
</comment>
<keyword evidence="4" id="KW-1185">Reference proteome</keyword>
<dbReference type="SUPFAM" id="SSF55383">
    <property type="entry name" value="Copper amine oxidase, domain N"/>
    <property type="match status" value="1"/>
</dbReference>
<reference evidence="3 4" key="1">
    <citation type="submission" date="2021-01" db="EMBL/GenBank/DDBJ databases">
        <title>Tumebacillus sp. strain ITR2 16S ribosomal RNA gene Genome sequencing and assembly.</title>
        <authorList>
            <person name="Kang M."/>
        </authorList>
    </citation>
    <scope>NUCLEOTIDE SEQUENCE [LARGE SCALE GENOMIC DNA]</scope>
    <source>
        <strain evidence="3 4">ITR2</strain>
    </source>
</reference>
<evidence type="ECO:0000256" key="1">
    <source>
        <dbReference type="SAM" id="SignalP"/>
    </source>
</evidence>